<reference evidence="12 13" key="1">
    <citation type="submission" date="2019-09" db="EMBL/GenBank/DDBJ databases">
        <title>Bird 10,000 Genomes (B10K) Project - Family phase.</title>
        <authorList>
            <person name="Zhang G."/>
        </authorList>
    </citation>
    <scope>NUCLEOTIDE SEQUENCE [LARGE SCALE GENOMIC DNA]</scope>
    <source>
        <strain evidence="12">B10K-DU-029-58</strain>
        <tissue evidence="12">Muscle</tissue>
    </source>
</reference>
<dbReference type="SUPFAM" id="SSF50729">
    <property type="entry name" value="PH domain-like"/>
    <property type="match status" value="1"/>
</dbReference>
<dbReference type="PANTHER" id="PTHR12877:SF16">
    <property type="entry name" value="RHO GUANINE NUCLEOTIDE EXCHANGE FACTOR 10-LIKE PROTEIN"/>
    <property type="match status" value="1"/>
</dbReference>
<sequence>GDRLAPETPSPLPHGEEDLGEAFDFEDSEEEEEEEDSAAEPSGEAVLRAPPRRRRTTSTDVGEEGRMLPDPLPRRLPVGVSNGEAGGDPHIGAQTWKTKSGHRGERFEFPAVEDDVIYDDVPCETLDAEQDGPGLERSLIYEEVQRGEGPRAGEDLGWSSSEFESYSEDSGEETKPEAEPTKQRASFQPKLSPDLNRLKERYARTKRDILALRVGGRDMQELKQKYDWKMTQLMKAAKSGTKDGLEKTKIAVMRKVTFLHRKEVPGDSEEEDTGFLEVTVSDMKHPPPELGPMPEGLSPQQVVRRHILGSIVQSERSYVDSLKRILQDYRNPLMEMEPKVLSARKCQVVFFRLKEILQCHSMFQIALASRVAEWDSAEKIGDLFVASFSKSMVLDVYSDYVNNFTTAMSLIKKACLTKPAFLDFLKDMLKNTPKGHADRLSLQLALTELETLAEKLNEQKRLADQVAEIQQLSKSISDRSSLNKLLSSGQRQLLLCETLTETVYGDRGQLIKSKERKVFLLNDMLVCANINFKGQLEISSLVPLGPKYVVKWSTALPQVQVVEVGQESGAYDKDNVVIHNAGAKKHAPAGQSSHNKVYLGPPRLFQELQDLQKDLAVVEQITLLISTLHGTYQNLNMTVAQDWCLALQRMMKVKEEEIHSANKCRLRLLLPGKPDKSGRPISVMVVFITPNPLSKISWVNRLHLAKIGLREENQPGWLCPDEDKKSKAPFWCPILSCHMPAFSSKALDLQLGTAVHNPVQSSLLGFSAVSTSLPQGYLWVGGGQEGAGGQVEIFSLNRAVPRTVKSFPVASPVLCMEYIPEVGEGGPSGTQEPRPTTEQPPVSPHPTVCLGLQDGSIVVYGSVDTGTQCLLTCKSPGMQPVLCLKHSPEYLFAGLQDGTVAAYPRNNGGLWEPTEQPTRLAVGSGPVRALLTLDETLWASCANQVSVLDATSLCAQQTFEAHPDAEASVTHMIKAGSGVWMAFSSGSSIRLFHTETLEHLQEINIATRTTFVLPGQKHVRVTSLLICQGSLWVGTDQGIIVLLPVPRLEGIPKITGKGMVSLNGHGGPVEFLAVALSTLAPDVLKGDQEEEEEGEEEKPHELDGPPPREMRKKGILLQYRLRSTSHLPGQLLSVREAPVGGTPAHTEEDGSIYEMADDPDVWVRSRPCTRDTPRKEISSVAIVSGGRGYRNFNAESPRRGGDADSTLLIWQVPLML</sequence>
<feature type="compositionally biased region" description="Acidic residues" evidence="10">
    <location>
        <begin position="18"/>
        <end position="38"/>
    </location>
</feature>
<evidence type="ECO:0000256" key="7">
    <source>
        <dbReference type="ARBA" id="ARBA00071260"/>
    </source>
</evidence>
<dbReference type="GO" id="GO:0051056">
    <property type="term" value="P:regulation of small GTPase mediated signal transduction"/>
    <property type="evidence" value="ECO:0007669"/>
    <property type="project" value="UniProtKB-ARBA"/>
</dbReference>
<dbReference type="InterPro" id="IPR015943">
    <property type="entry name" value="WD40/YVTN_repeat-like_dom_sf"/>
</dbReference>
<feature type="compositionally biased region" description="Basic and acidic residues" evidence="10">
    <location>
        <begin position="139"/>
        <end position="154"/>
    </location>
</feature>
<evidence type="ECO:0000256" key="3">
    <source>
        <dbReference type="ARBA" id="ARBA00022553"/>
    </source>
</evidence>
<dbReference type="GO" id="GO:0005829">
    <property type="term" value="C:cytosol"/>
    <property type="evidence" value="ECO:0007669"/>
    <property type="project" value="TreeGrafter"/>
</dbReference>
<dbReference type="FunFam" id="2.130.10.10:FF:000405">
    <property type="entry name" value="rho guanine nucleotide exchange factor 10-like protein isoform X1"/>
    <property type="match status" value="1"/>
</dbReference>
<feature type="non-terminal residue" evidence="12">
    <location>
        <position position="1216"/>
    </location>
</feature>
<feature type="compositionally biased region" description="Low complexity" evidence="10">
    <location>
        <begin position="830"/>
        <end position="840"/>
    </location>
</feature>
<evidence type="ECO:0000256" key="2">
    <source>
        <dbReference type="ARBA" id="ARBA00022490"/>
    </source>
</evidence>
<comment type="caution">
    <text evidence="12">The sequence shown here is derived from an EMBL/GenBank/DDBJ whole genome shotgun (WGS) entry which is preliminary data.</text>
</comment>
<dbReference type="Pfam" id="PF19056">
    <property type="entry name" value="WD40_2"/>
    <property type="match status" value="1"/>
</dbReference>
<evidence type="ECO:0000256" key="4">
    <source>
        <dbReference type="ARBA" id="ARBA00022658"/>
    </source>
</evidence>
<evidence type="ECO:0000256" key="10">
    <source>
        <dbReference type="SAM" id="MobiDB-lite"/>
    </source>
</evidence>
<comment type="subunit">
    <text evidence="6">Interacts with RHOA, RHOB and RHOC.</text>
</comment>
<evidence type="ECO:0000256" key="8">
    <source>
        <dbReference type="ARBA" id="ARBA00075686"/>
    </source>
</evidence>
<evidence type="ECO:0000256" key="1">
    <source>
        <dbReference type="ARBA" id="ARBA00004496"/>
    </source>
</evidence>
<keyword evidence="9" id="KW-0175">Coiled coil</keyword>
<dbReference type="Pfam" id="PF00621">
    <property type="entry name" value="RhoGEF"/>
    <property type="match status" value="1"/>
</dbReference>
<gene>
    <name evidence="12" type="primary">Arhgef10l</name>
    <name evidence="12" type="ORF">RHYJUB_R08457</name>
</gene>
<keyword evidence="3" id="KW-0597">Phosphoprotein</keyword>
<dbReference type="FunFam" id="2.30.29.30:FF:000200">
    <property type="entry name" value="Rho guanine nucleotide exchange factor (GEF) 10-like a"/>
    <property type="match status" value="1"/>
</dbReference>
<keyword evidence="2" id="KW-0963">Cytoplasm</keyword>
<dbReference type="PANTHER" id="PTHR12877">
    <property type="entry name" value="RHO GUANINE NUCLEOTIDE EXCHANGE FACTOR"/>
    <property type="match status" value="1"/>
</dbReference>
<comment type="function">
    <text evidence="5">Acts as a guanine nucleotide exchange factor (GEF) for RHOA, RHOB and RHOC.</text>
</comment>
<feature type="compositionally biased region" description="Basic and acidic residues" evidence="10">
    <location>
        <begin position="172"/>
        <end position="182"/>
    </location>
</feature>
<dbReference type="GO" id="GO:0051496">
    <property type="term" value="P:positive regulation of stress fiber assembly"/>
    <property type="evidence" value="ECO:0007669"/>
    <property type="project" value="UniProtKB-ARBA"/>
</dbReference>
<comment type="subcellular location">
    <subcellularLocation>
        <location evidence="1">Cytoplasm</location>
    </subcellularLocation>
</comment>
<dbReference type="Gene3D" id="2.130.10.10">
    <property type="entry name" value="YVTN repeat-like/Quinoprotein amine dehydrogenase"/>
    <property type="match status" value="1"/>
</dbReference>
<dbReference type="GO" id="GO:0032933">
    <property type="term" value="P:SREBP signaling pathway"/>
    <property type="evidence" value="ECO:0007669"/>
    <property type="project" value="TreeGrafter"/>
</dbReference>
<dbReference type="AlphaFoldDB" id="A0A7K6S646"/>
<keyword evidence="13" id="KW-1185">Reference proteome</keyword>
<dbReference type="Pfam" id="PF19057">
    <property type="entry name" value="PH_19"/>
    <property type="match status" value="1"/>
</dbReference>
<evidence type="ECO:0000259" key="11">
    <source>
        <dbReference type="PROSITE" id="PS50010"/>
    </source>
</evidence>
<dbReference type="GO" id="GO:0030036">
    <property type="term" value="P:actin cytoskeleton organization"/>
    <property type="evidence" value="ECO:0007669"/>
    <property type="project" value="TreeGrafter"/>
</dbReference>
<dbReference type="EMBL" id="VZRY01005049">
    <property type="protein sequence ID" value="NWW93793.1"/>
    <property type="molecule type" value="Genomic_DNA"/>
</dbReference>
<evidence type="ECO:0000313" key="12">
    <source>
        <dbReference type="EMBL" id="NWW93793.1"/>
    </source>
</evidence>
<evidence type="ECO:0000256" key="9">
    <source>
        <dbReference type="SAM" id="Coils"/>
    </source>
</evidence>
<feature type="non-terminal residue" evidence="12">
    <location>
        <position position="1"/>
    </location>
</feature>
<dbReference type="PROSITE" id="PS50010">
    <property type="entry name" value="DH_2"/>
    <property type="match status" value="1"/>
</dbReference>
<dbReference type="CDD" id="cd00160">
    <property type="entry name" value="RhoGEF"/>
    <property type="match status" value="1"/>
</dbReference>
<evidence type="ECO:0000256" key="6">
    <source>
        <dbReference type="ARBA" id="ARBA00061960"/>
    </source>
</evidence>
<name>A0A7K6S646_9AVES</name>
<evidence type="ECO:0000313" key="13">
    <source>
        <dbReference type="Proteomes" id="UP000570016"/>
    </source>
</evidence>
<accession>A0A7K6S646</accession>
<feature type="region of interest" description="Disordered" evidence="10">
    <location>
        <begin position="1"/>
        <end position="105"/>
    </location>
</feature>
<dbReference type="InterPro" id="IPR036322">
    <property type="entry name" value="WD40_repeat_dom_sf"/>
</dbReference>
<dbReference type="SUPFAM" id="SSF48065">
    <property type="entry name" value="DBL homology domain (DH-domain)"/>
    <property type="match status" value="1"/>
</dbReference>
<protein>
    <recommendedName>
        <fullName evidence="7">Rho guanine nucleotide exchange factor 10-like protein</fullName>
    </recommendedName>
    <alternativeName>
        <fullName evidence="8">GrinchGEF</fullName>
    </alternativeName>
</protein>
<dbReference type="GO" id="GO:0005085">
    <property type="term" value="F:guanyl-nucleotide exchange factor activity"/>
    <property type="evidence" value="ECO:0007669"/>
    <property type="project" value="UniProtKB-KW"/>
</dbReference>
<feature type="region of interest" description="Disordered" evidence="10">
    <location>
        <begin position="1085"/>
        <end position="1109"/>
    </location>
</feature>
<evidence type="ECO:0000256" key="5">
    <source>
        <dbReference type="ARBA" id="ARBA00055620"/>
    </source>
</evidence>
<dbReference type="InterPro" id="IPR039919">
    <property type="entry name" value="ARHGEF10/ARHGEF17"/>
</dbReference>
<feature type="domain" description="DH" evidence="11">
    <location>
        <begin position="303"/>
        <end position="446"/>
    </location>
</feature>
<feature type="compositionally biased region" description="Basic and acidic residues" evidence="10">
    <location>
        <begin position="1097"/>
        <end position="1109"/>
    </location>
</feature>
<dbReference type="InterPro" id="IPR035899">
    <property type="entry name" value="DBL_dom_sf"/>
</dbReference>
<feature type="region of interest" description="Disordered" evidence="10">
    <location>
        <begin position="824"/>
        <end position="843"/>
    </location>
</feature>
<keyword evidence="4" id="KW-0344">Guanine-nucleotide releasing factor</keyword>
<dbReference type="FunFam" id="1.20.900.10:FF:000003">
    <property type="entry name" value="Rho guanine nucleotide exchange factor 10 like"/>
    <property type="match status" value="1"/>
</dbReference>
<dbReference type="Proteomes" id="UP000570016">
    <property type="component" value="Unassembled WGS sequence"/>
</dbReference>
<dbReference type="Gene3D" id="1.20.900.10">
    <property type="entry name" value="Dbl homology (DH) domain"/>
    <property type="match status" value="1"/>
</dbReference>
<proteinExistence type="predicted"/>
<feature type="coiled-coil region" evidence="9">
    <location>
        <begin position="439"/>
        <end position="472"/>
    </location>
</feature>
<dbReference type="Gene3D" id="2.30.29.30">
    <property type="entry name" value="Pleckstrin-homology domain (PH domain)/Phosphotyrosine-binding domain (PTB)"/>
    <property type="match status" value="1"/>
</dbReference>
<dbReference type="SUPFAM" id="SSF50978">
    <property type="entry name" value="WD40 repeat-like"/>
    <property type="match status" value="1"/>
</dbReference>
<dbReference type="OrthoDB" id="28697at2759"/>
<dbReference type="SMART" id="SM00325">
    <property type="entry name" value="RhoGEF"/>
    <property type="match status" value="1"/>
</dbReference>
<feature type="region of interest" description="Disordered" evidence="10">
    <location>
        <begin position="122"/>
        <end position="189"/>
    </location>
</feature>
<dbReference type="InterPro" id="IPR000219">
    <property type="entry name" value="DH_dom"/>
</dbReference>
<dbReference type="InterPro" id="IPR011993">
    <property type="entry name" value="PH-like_dom_sf"/>
</dbReference>
<organism evidence="12 13">
    <name type="scientific">Rhynochetos jubatus</name>
    <name type="common">kagu</name>
    <dbReference type="NCBI Taxonomy" id="54386"/>
    <lineage>
        <taxon>Eukaryota</taxon>
        <taxon>Metazoa</taxon>
        <taxon>Chordata</taxon>
        <taxon>Craniata</taxon>
        <taxon>Vertebrata</taxon>
        <taxon>Euteleostomi</taxon>
        <taxon>Archelosauria</taxon>
        <taxon>Archosauria</taxon>
        <taxon>Dinosauria</taxon>
        <taxon>Saurischia</taxon>
        <taxon>Theropoda</taxon>
        <taxon>Coelurosauria</taxon>
        <taxon>Aves</taxon>
        <taxon>Neognathae</taxon>
        <taxon>Neoaves</taxon>
        <taxon>Phaethontimorphae</taxon>
        <taxon>Eurypygiformes</taxon>
        <taxon>Rhynochetidae</taxon>
        <taxon>Rhynochetos</taxon>
    </lineage>
</organism>